<dbReference type="AlphaFoldDB" id="A0A6G3QMX0"/>
<protein>
    <submittedName>
        <fullName evidence="2">GNAT family N-acetyltransferase</fullName>
    </submittedName>
</protein>
<proteinExistence type="predicted"/>
<dbReference type="PROSITE" id="PS51186">
    <property type="entry name" value="GNAT"/>
    <property type="match status" value="1"/>
</dbReference>
<dbReference type="InterPro" id="IPR016181">
    <property type="entry name" value="Acyl_CoA_acyltransferase"/>
</dbReference>
<dbReference type="InterPro" id="IPR052523">
    <property type="entry name" value="Trichothecene_AcTrans"/>
</dbReference>
<sequence>MTPVPRLATPDDLEPAADVLAAAFHDYPWTRYVVPEEDYAARLRGLQRLYLAHALEHGILVVSGDHDGVIALLPSDAPAPAADVVARIVELHGDRVERLGSAATEAAGEETWTLETLGVRAEARGRGVGSALIARSLRLATERGAAAVRLETSDERNVRLYERHGFHVSRHVERQEAPPVWHMRWVPAADAEPSAGPDGH</sequence>
<dbReference type="InterPro" id="IPR000182">
    <property type="entry name" value="GNAT_dom"/>
</dbReference>
<dbReference type="SUPFAM" id="SSF55729">
    <property type="entry name" value="Acyl-CoA N-acyltransferases (Nat)"/>
    <property type="match status" value="1"/>
</dbReference>
<evidence type="ECO:0000259" key="1">
    <source>
        <dbReference type="PROSITE" id="PS51186"/>
    </source>
</evidence>
<dbReference type="EMBL" id="JAAGMD010000027">
    <property type="protein sequence ID" value="NEA84721.1"/>
    <property type="molecule type" value="Genomic_DNA"/>
</dbReference>
<evidence type="ECO:0000313" key="2">
    <source>
        <dbReference type="EMBL" id="NEA84721.1"/>
    </source>
</evidence>
<organism evidence="2">
    <name type="scientific">Streptomyces sp. SID14436</name>
    <dbReference type="NCBI Taxonomy" id="2706070"/>
    <lineage>
        <taxon>Bacteria</taxon>
        <taxon>Bacillati</taxon>
        <taxon>Actinomycetota</taxon>
        <taxon>Actinomycetes</taxon>
        <taxon>Kitasatosporales</taxon>
        <taxon>Streptomycetaceae</taxon>
        <taxon>Streptomyces</taxon>
    </lineage>
</organism>
<reference evidence="2" key="1">
    <citation type="submission" date="2020-01" db="EMBL/GenBank/DDBJ databases">
        <title>Insect and environment-associated Actinomycetes.</title>
        <authorList>
            <person name="Currrie C."/>
            <person name="Chevrette M."/>
            <person name="Carlson C."/>
            <person name="Stubbendieck R."/>
            <person name="Wendt-Pienkowski E."/>
        </authorList>
    </citation>
    <scope>NUCLEOTIDE SEQUENCE</scope>
    <source>
        <strain evidence="2">SID14436</strain>
    </source>
</reference>
<dbReference type="Gene3D" id="3.40.630.30">
    <property type="match status" value="1"/>
</dbReference>
<dbReference type="GO" id="GO:0016747">
    <property type="term" value="F:acyltransferase activity, transferring groups other than amino-acyl groups"/>
    <property type="evidence" value="ECO:0007669"/>
    <property type="project" value="InterPro"/>
</dbReference>
<comment type="caution">
    <text evidence="2">The sequence shown here is derived from an EMBL/GenBank/DDBJ whole genome shotgun (WGS) entry which is preliminary data.</text>
</comment>
<dbReference type="RefSeq" id="WP_164332508.1">
    <property type="nucleotide sequence ID" value="NZ_JAAGMD010000027.1"/>
</dbReference>
<dbReference type="PANTHER" id="PTHR42791">
    <property type="entry name" value="GNAT FAMILY ACETYLTRANSFERASE"/>
    <property type="match status" value="1"/>
</dbReference>
<feature type="domain" description="N-acetyltransferase" evidence="1">
    <location>
        <begin position="3"/>
        <end position="187"/>
    </location>
</feature>
<gene>
    <name evidence="2" type="ORF">G3I53_01230</name>
</gene>
<dbReference type="Pfam" id="PF00583">
    <property type="entry name" value="Acetyltransf_1"/>
    <property type="match status" value="1"/>
</dbReference>
<dbReference type="CDD" id="cd04301">
    <property type="entry name" value="NAT_SF"/>
    <property type="match status" value="1"/>
</dbReference>
<name>A0A6G3QMX0_9ACTN</name>
<accession>A0A6G3QMX0</accession>
<keyword evidence="2" id="KW-0808">Transferase</keyword>
<dbReference type="PANTHER" id="PTHR42791:SF1">
    <property type="entry name" value="N-ACETYLTRANSFERASE DOMAIN-CONTAINING PROTEIN"/>
    <property type="match status" value="1"/>
</dbReference>